<accession>A0A917EV34</accession>
<evidence type="ECO:0000313" key="2">
    <source>
        <dbReference type="Proteomes" id="UP000598775"/>
    </source>
</evidence>
<dbReference type="Proteomes" id="UP000598775">
    <property type="component" value="Unassembled WGS sequence"/>
</dbReference>
<protein>
    <submittedName>
        <fullName evidence="1">Uncharacterized protein</fullName>
    </submittedName>
</protein>
<organism evidence="1 2">
    <name type="scientific">Subtercola lobariae</name>
    <dbReference type="NCBI Taxonomy" id="1588641"/>
    <lineage>
        <taxon>Bacteria</taxon>
        <taxon>Bacillati</taxon>
        <taxon>Actinomycetota</taxon>
        <taxon>Actinomycetes</taxon>
        <taxon>Micrococcales</taxon>
        <taxon>Microbacteriaceae</taxon>
        <taxon>Subtercola</taxon>
    </lineage>
</organism>
<dbReference type="AlphaFoldDB" id="A0A917EV34"/>
<keyword evidence="2" id="KW-1185">Reference proteome</keyword>
<gene>
    <name evidence="1" type="ORF">GCM10011399_12760</name>
</gene>
<comment type="caution">
    <text evidence="1">The sequence shown here is derived from an EMBL/GenBank/DDBJ whole genome shotgun (WGS) entry which is preliminary data.</text>
</comment>
<sequence length="77" mass="8522">MSTECWEPARRGLGRAAVESLVTVLLDCIQCMTEEMAIAVVDSALNKSARGRIPERLTKRDLLEACNTLPARYARSI</sequence>
<proteinExistence type="predicted"/>
<name>A0A917EV34_9MICO</name>
<evidence type="ECO:0000313" key="1">
    <source>
        <dbReference type="EMBL" id="GGF20579.1"/>
    </source>
</evidence>
<dbReference type="EMBL" id="BMGP01000002">
    <property type="protein sequence ID" value="GGF20579.1"/>
    <property type="molecule type" value="Genomic_DNA"/>
</dbReference>
<reference evidence="1 2" key="1">
    <citation type="journal article" date="2014" name="Int. J. Syst. Evol. Microbiol.">
        <title>Complete genome sequence of Corynebacterium casei LMG S-19264T (=DSM 44701T), isolated from a smear-ripened cheese.</title>
        <authorList>
            <consortium name="US DOE Joint Genome Institute (JGI-PGF)"/>
            <person name="Walter F."/>
            <person name="Albersmeier A."/>
            <person name="Kalinowski J."/>
            <person name="Ruckert C."/>
        </authorList>
    </citation>
    <scope>NUCLEOTIDE SEQUENCE [LARGE SCALE GENOMIC DNA]</scope>
    <source>
        <strain evidence="1 2">CGMCC 1.12976</strain>
    </source>
</reference>